<organism evidence="3 4">
    <name type="scientific">Streptococcus merionis</name>
    <dbReference type="NCBI Taxonomy" id="400065"/>
    <lineage>
        <taxon>Bacteria</taxon>
        <taxon>Bacillati</taxon>
        <taxon>Bacillota</taxon>
        <taxon>Bacilli</taxon>
        <taxon>Lactobacillales</taxon>
        <taxon>Streptococcaceae</taxon>
        <taxon>Streptococcus</taxon>
    </lineage>
</organism>
<keyword evidence="4" id="KW-1185">Reference proteome</keyword>
<keyword evidence="2" id="KW-0812">Transmembrane</keyword>
<keyword evidence="1" id="KW-0175">Coiled coil</keyword>
<feature type="transmembrane region" description="Helical" evidence="2">
    <location>
        <begin position="345"/>
        <end position="367"/>
    </location>
</feature>
<name>A0A239SRY8_9STRE</name>
<dbReference type="Proteomes" id="UP000215185">
    <property type="component" value="Chromosome 1"/>
</dbReference>
<proteinExistence type="predicted"/>
<reference evidence="3 4" key="1">
    <citation type="submission" date="2017-06" db="EMBL/GenBank/DDBJ databases">
        <authorList>
            <consortium name="Pathogen Informatics"/>
        </authorList>
    </citation>
    <scope>NUCLEOTIDE SEQUENCE [LARGE SCALE GENOMIC DNA]</scope>
    <source>
        <strain evidence="3 4">NCTC13788</strain>
    </source>
</reference>
<keyword evidence="2" id="KW-1133">Transmembrane helix</keyword>
<feature type="transmembrane region" description="Helical" evidence="2">
    <location>
        <begin position="168"/>
        <end position="190"/>
    </location>
</feature>
<feature type="transmembrane region" description="Helical" evidence="2">
    <location>
        <begin position="21"/>
        <end position="40"/>
    </location>
</feature>
<evidence type="ECO:0000313" key="4">
    <source>
        <dbReference type="Proteomes" id="UP000215185"/>
    </source>
</evidence>
<feature type="transmembrane region" description="Helical" evidence="2">
    <location>
        <begin position="211"/>
        <end position="237"/>
    </location>
</feature>
<dbReference type="STRING" id="1123308.GCA_000380085_00286"/>
<keyword evidence="2" id="KW-0472">Membrane</keyword>
<dbReference type="AlphaFoldDB" id="A0A239SRY8"/>
<accession>A0A239SRY8</accession>
<feature type="coiled-coil region" evidence="1">
    <location>
        <begin position="48"/>
        <end position="102"/>
    </location>
</feature>
<dbReference type="EMBL" id="LT906439">
    <property type="protein sequence ID" value="SNU88200.1"/>
    <property type="molecule type" value="Genomic_DNA"/>
</dbReference>
<dbReference type="KEGG" id="smen:SAMEA4412692_0946"/>
<dbReference type="OrthoDB" id="2221001at2"/>
<evidence type="ECO:0000313" key="3">
    <source>
        <dbReference type="EMBL" id="SNU88200.1"/>
    </source>
</evidence>
<protein>
    <submittedName>
        <fullName evidence="3">ABC-2 family transporter protein</fullName>
    </submittedName>
</protein>
<feature type="transmembrane region" description="Helical" evidence="2">
    <location>
        <begin position="257"/>
        <end position="282"/>
    </location>
</feature>
<evidence type="ECO:0000256" key="2">
    <source>
        <dbReference type="SAM" id="Phobius"/>
    </source>
</evidence>
<evidence type="ECO:0000256" key="1">
    <source>
        <dbReference type="SAM" id="Coils"/>
    </source>
</evidence>
<feature type="transmembrane region" description="Helical" evidence="2">
    <location>
        <begin position="294"/>
        <end position="311"/>
    </location>
</feature>
<gene>
    <name evidence="3" type="ORF">SAMEA4412692_00946</name>
</gene>
<sequence length="375" mass="42903">MVFFKFELKRFLKNPKNKICLGILIVIFLGLFILNEILFARSFSNIELDIARQNLQQSTQMVSTLEQKVSVDQNNEKDTIALEQAKIEQKILEEQLLSLEKKDYERFAQLENNLNYLKLKSISDQNSSEYKSIKAKIDYYEKIESIGAEHSASINNSKSASFVASKSMMGWLASTTILVLLTVLISDSVSSEIESSQIRFYPLIGGRKLRYLFLKLLVPAMVCFLLTAGLFSLLYLFQGFRTNFGAWKYPYLLPDGTLETVGSIALKSLILYFIALLFLSSLGQFLSLIFKKSLVVIGLIVVFLTGFATFSQEEWFQPIKKFLPFEYLGYGQLVNDIDILPNNSFTIAILYLLSLSFVLFLISSYLYQNFFYRKG</sequence>
<dbReference type="RefSeq" id="WP_018372849.1">
    <property type="nucleotide sequence ID" value="NZ_LT906439.1"/>
</dbReference>